<evidence type="ECO:0000313" key="2">
    <source>
        <dbReference type="EMBL" id="KMQ89842.1"/>
    </source>
</evidence>
<sequence>MVRHRHLGTHSIMALTRTGPRTCTRFVTLTAVTTGIVLSLAVIRCMTKPETFKTLQNAQMVGDSERGPSQVDTTLVEQPNSYVREDLNDSNWAHLALDR</sequence>
<keyword evidence="1" id="KW-0812">Transmembrane</keyword>
<feature type="transmembrane region" description="Helical" evidence="1">
    <location>
        <begin position="26"/>
        <end position="43"/>
    </location>
</feature>
<keyword evidence="3" id="KW-1185">Reference proteome</keyword>
<protein>
    <submittedName>
        <fullName evidence="2">Uncharacterized protein</fullName>
    </submittedName>
</protein>
<dbReference type="PaxDb" id="67767-A0A0J7KHW1"/>
<comment type="caution">
    <text evidence="2">The sequence shown here is derived from an EMBL/GenBank/DDBJ whole genome shotgun (WGS) entry which is preliminary data.</text>
</comment>
<dbReference type="EMBL" id="LBMM01007327">
    <property type="protein sequence ID" value="KMQ89842.1"/>
    <property type="molecule type" value="Genomic_DNA"/>
</dbReference>
<name>A0A0J7KHW1_LASNI</name>
<reference evidence="2 3" key="1">
    <citation type="submission" date="2015-04" db="EMBL/GenBank/DDBJ databases">
        <title>Lasius niger genome sequencing.</title>
        <authorList>
            <person name="Konorov E.A."/>
            <person name="Nikitin M.A."/>
            <person name="Kirill M.V."/>
            <person name="Chang P."/>
        </authorList>
    </citation>
    <scope>NUCLEOTIDE SEQUENCE [LARGE SCALE GENOMIC DNA]</scope>
    <source>
        <tissue evidence="2">Whole</tissue>
    </source>
</reference>
<gene>
    <name evidence="2" type="ORF">RF55_10470</name>
</gene>
<evidence type="ECO:0000256" key="1">
    <source>
        <dbReference type="SAM" id="Phobius"/>
    </source>
</evidence>
<dbReference type="AlphaFoldDB" id="A0A0J7KHW1"/>
<accession>A0A0J7KHW1</accession>
<keyword evidence="1" id="KW-0472">Membrane</keyword>
<proteinExistence type="predicted"/>
<organism evidence="2 3">
    <name type="scientific">Lasius niger</name>
    <name type="common">Black garden ant</name>
    <dbReference type="NCBI Taxonomy" id="67767"/>
    <lineage>
        <taxon>Eukaryota</taxon>
        <taxon>Metazoa</taxon>
        <taxon>Ecdysozoa</taxon>
        <taxon>Arthropoda</taxon>
        <taxon>Hexapoda</taxon>
        <taxon>Insecta</taxon>
        <taxon>Pterygota</taxon>
        <taxon>Neoptera</taxon>
        <taxon>Endopterygota</taxon>
        <taxon>Hymenoptera</taxon>
        <taxon>Apocrita</taxon>
        <taxon>Aculeata</taxon>
        <taxon>Formicoidea</taxon>
        <taxon>Formicidae</taxon>
        <taxon>Formicinae</taxon>
        <taxon>Lasius</taxon>
        <taxon>Lasius</taxon>
    </lineage>
</organism>
<keyword evidence="1" id="KW-1133">Transmembrane helix</keyword>
<evidence type="ECO:0000313" key="3">
    <source>
        <dbReference type="Proteomes" id="UP000036403"/>
    </source>
</evidence>
<dbReference type="Proteomes" id="UP000036403">
    <property type="component" value="Unassembled WGS sequence"/>
</dbReference>